<dbReference type="RefSeq" id="WP_102992907.1">
    <property type="nucleotide sequence ID" value="NZ_FXTU01000002.1"/>
</dbReference>
<dbReference type="InterPro" id="IPR016181">
    <property type="entry name" value="Acyl_CoA_acyltransferase"/>
</dbReference>
<dbReference type="Gene3D" id="3.40.630.30">
    <property type="match status" value="1"/>
</dbReference>
<evidence type="ECO:0000256" key="2">
    <source>
        <dbReference type="ARBA" id="ARBA00023315"/>
    </source>
</evidence>
<sequence>MAVTVIIAQTPTEREWAFAIRRQVFVLEQKVPETRESDEYDERSLHFVALEDGQPVGACRMRWVNPNVAKAERVAVLPSKRHSGAGRLLMEALEAQARQEQAHAIVLHAQMPVIPFYEKLGYHVMDEPFVDAGIPHVSMKKKLI</sequence>
<keyword evidence="5" id="KW-1185">Reference proteome</keyword>
<dbReference type="Pfam" id="PF13673">
    <property type="entry name" value="Acetyltransf_10"/>
    <property type="match status" value="1"/>
</dbReference>
<dbReference type="Proteomes" id="UP001157946">
    <property type="component" value="Unassembled WGS sequence"/>
</dbReference>
<dbReference type="PROSITE" id="PS51186">
    <property type="entry name" value="GNAT"/>
    <property type="match status" value="1"/>
</dbReference>
<evidence type="ECO:0000313" key="5">
    <source>
        <dbReference type="Proteomes" id="UP001157946"/>
    </source>
</evidence>
<evidence type="ECO:0000256" key="1">
    <source>
        <dbReference type="ARBA" id="ARBA00022679"/>
    </source>
</evidence>
<gene>
    <name evidence="4" type="ORF">SAMN06265361_102283</name>
</gene>
<dbReference type="InterPro" id="IPR050832">
    <property type="entry name" value="Bact_Acetyltransf"/>
</dbReference>
<dbReference type="PANTHER" id="PTHR43877">
    <property type="entry name" value="AMINOALKYLPHOSPHONATE N-ACETYLTRANSFERASE-RELATED-RELATED"/>
    <property type="match status" value="1"/>
</dbReference>
<dbReference type="GO" id="GO:0016747">
    <property type="term" value="F:acyltransferase activity, transferring groups other than amino-acyl groups"/>
    <property type="evidence" value="ECO:0007669"/>
    <property type="project" value="InterPro"/>
</dbReference>
<accession>A0AA46AEA9</accession>
<proteinExistence type="predicted"/>
<organism evidence="4 5">
    <name type="scientific">Laceyella tengchongensis</name>
    <dbReference type="NCBI Taxonomy" id="574699"/>
    <lineage>
        <taxon>Bacteria</taxon>
        <taxon>Bacillati</taxon>
        <taxon>Bacillota</taxon>
        <taxon>Bacilli</taxon>
        <taxon>Bacillales</taxon>
        <taxon>Thermoactinomycetaceae</taxon>
        <taxon>Laceyella</taxon>
    </lineage>
</organism>
<name>A0AA46AEA9_9BACL</name>
<reference evidence="4" key="1">
    <citation type="submission" date="2017-05" db="EMBL/GenBank/DDBJ databases">
        <authorList>
            <person name="Varghese N."/>
            <person name="Submissions S."/>
        </authorList>
    </citation>
    <scope>NUCLEOTIDE SEQUENCE</scope>
    <source>
        <strain evidence="4">DSM 45262</strain>
    </source>
</reference>
<keyword evidence="2" id="KW-0012">Acyltransferase</keyword>
<evidence type="ECO:0000313" key="4">
    <source>
        <dbReference type="EMBL" id="SMP11761.1"/>
    </source>
</evidence>
<comment type="caution">
    <text evidence="4">The sequence shown here is derived from an EMBL/GenBank/DDBJ whole genome shotgun (WGS) entry which is preliminary data.</text>
</comment>
<dbReference type="AlphaFoldDB" id="A0AA46AEA9"/>
<evidence type="ECO:0000259" key="3">
    <source>
        <dbReference type="PROSITE" id="PS51186"/>
    </source>
</evidence>
<dbReference type="CDD" id="cd04301">
    <property type="entry name" value="NAT_SF"/>
    <property type="match status" value="1"/>
</dbReference>
<dbReference type="EMBL" id="FXTU01000002">
    <property type="protein sequence ID" value="SMP11761.1"/>
    <property type="molecule type" value="Genomic_DNA"/>
</dbReference>
<dbReference type="InterPro" id="IPR000182">
    <property type="entry name" value="GNAT_dom"/>
</dbReference>
<dbReference type="SUPFAM" id="SSF55729">
    <property type="entry name" value="Acyl-CoA N-acyltransferases (Nat)"/>
    <property type="match status" value="1"/>
</dbReference>
<feature type="domain" description="N-acetyltransferase" evidence="3">
    <location>
        <begin position="4"/>
        <end position="144"/>
    </location>
</feature>
<keyword evidence="1" id="KW-0808">Transferase</keyword>
<protein>
    <submittedName>
        <fullName evidence="4">Predicted N-acyltransferase, GNAT family</fullName>
    </submittedName>
</protein>